<dbReference type="RefSeq" id="XP_060049784.1">
    <property type="nucleotide sequence ID" value="XM_060193801.1"/>
</dbReference>
<feature type="compositionally biased region" description="Basic and acidic residues" evidence="1">
    <location>
        <begin position="121"/>
        <end position="133"/>
    </location>
</feature>
<feature type="region of interest" description="Disordered" evidence="1">
    <location>
        <begin position="80"/>
        <end position="155"/>
    </location>
</feature>
<evidence type="ECO:0000313" key="3">
    <source>
        <dbReference type="Proteomes" id="UP001652624"/>
    </source>
</evidence>
<dbReference type="GeneID" id="103111041"/>
<feature type="region of interest" description="Disordered" evidence="1">
    <location>
        <begin position="23"/>
        <end position="61"/>
    </location>
</feature>
<evidence type="ECO:0000313" key="4">
    <source>
        <dbReference type="RefSeq" id="XP_060049784.1"/>
    </source>
</evidence>
<dbReference type="PANTHER" id="PTHR31195">
    <property type="entry name" value="GEO02494P1"/>
    <property type="match status" value="1"/>
</dbReference>
<feature type="compositionally biased region" description="Polar residues" evidence="1">
    <location>
        <begin position="137"/>
        <end position="147"/>
    </location>
</feature>
<protein>
    <submittedName>
        <fullName evidence="4">Uncharacterized protein KIAA1143 homolog</fullName>
    </submittedName>
</protein>
<organism evidence="3 4">
    <name type="scientific">Erinaceus europaeus</name>
    <name type="common">Western European hedgehog</name>
    <dbReference type="NCBI Taxonomy" id="9365"/>
    <lineage>
        <taxon>Eukaryota</taxon>
        <taxon>Metazoa</taxon>
        <taxon>Chordata</taxon>
        <taxon>Craniata</taxon>
        <taxon>Vertebrata</taxon>
        <taxon>Euteleostomi</taxon>
        <taxon>Mammalia</taxon>
        <taxon>Eutheria</taxon>
        <taxon>Laurasiatheria</taxon>
        <taxon>Eulipotyphla</taxon>
        <taxon>Erinaceidae</taxon>
        <taxon>Erinaceinae</taxon>
        <taxon>Erinaceus</taxon>
    </lineage>
</organism>
<evidence type="ECO:0000259" key="2">
    <source>
        <dbReference type="Pfam" id="PF15377"/>
    </source>
</evidence>
<accession>A0ABM3XLS7</accession>
<feature type="domain" description="DUF4604" evidence="2">
    <location>
        <begin position="6"/>
        <end position="152"/>
    </location>
</feature>
<reference evidence="4" key="1">
    <citation type="submission" date="2025-08" db="UniProtKB">
        <authorList>
            <consortium name="RefSeq"/>
        </authorList>
    </citation>
    <scope>IDENTIFICATION</scope>
</reference>
<dbReference type="InterPro" id="IPR040219">
    <property type="entry name" value="KIAA1143-like"/>
</dbReference>
<dbReference type="Proteomes" id="UP001652624">
    <property type="component" value="Chromosome 7"/>
</dbReference>
<name>A0ABM3XLS7_ERIEU</name>
<proteinExistence type="predicted"/>
<dbReference type="PANTHER" id="PTHR31195:SF2">
    <property type="entry name" value="GEO02494P1"/>
    <property type="match status" value="1"/>
</dbReference>
<keyword evidence="3" id="KW-1185">Reference proteome</keyword>
<feature type="compositionally biased region" description="Acidic residues" evidence="1">
    <location>
        <begin position="43"/>
        <end position="56"/>
    </location>
</feature>
<gene>
    <name evidence="4" type="primary">LOC103111041</name>
</gene>
<evidence type="ECO:0000256" key="1">
    <source>
        <dbReference type="SAM" id="MobiDB-lite"/>
    </source>
</evidence>
<dbReference type="Pfam" id="PF15377">
    <property type="entry name" value="DUF4604"/>
    <property type="match status" value="1"/>
</dbReference>
<sequence length="155" mass="17436">MSRRDRVAYVWPAEPAFLARLRERVGRAEGPTVDTKRIQPLVPDEDGDRSDQEDEQPQVVVLRKGDLTADEVMKIKAEIKAAKADEEPASADGRIMYRKPVKRSTGEKYSGLTASSKKKKTNEGETDKQDSVKKNTQKQVKNSSLLSFDNEDEND</sequence>
<dbReference type="InterPro" id="IPR027911">
    <property type="entry name" value="DUF4604"/>
</dbReference>